<proteinExistence type="predicted"/>
<keyword evidence="3 5" id="KW-1133">Transmembrane helix</keyword>
<evidence type="ECO:0000313" key="6">
    <source>
        <dbReference type="EMBL" id="MBK3333217.1"/>
    </source>
</evidence>
<dbReference type="RefSeq" id="WP_200674697.1">
    <property type="nucleotide sequence ID" value="NZ_JAACYA010000002.1"/>
</dbReference>
<keyword evidence="4 5" id="KW-0472">Membrane</keyword>
<keyword evidence="2 5" id="KW-0812">Transmembrane</keyword>
<gene>
    <name evidence="6" type="ORF">GWK41_09060</name>
</gene>
<evidence type="ECO:0000256" key="4">
    <source>
        <dbReference type="ARBA" id="ARBA00023136"/>
    </source>
</evidence>
<dbReference type="InterPro" id="IPR003825">
    <property type="entry name" value="Colicin-V_CvpA"/>
</dbReference>
<evidence type="ECO:0000256" key="1">
    <source>
        <dbReference type="ARBA" id="ARBA00004141"/>
    </source>
</evidence>
<evidence type="ECO:0000256" key="3">
    <source>
        <dbReference type="ARBA" id="ARBA00022989"/>
    </source>
</evidence>
<organism evidence="6 7">
    <name type="scientific">Persephonella atlantica</name>
    <dbReference type="NCBI Taxonomy" id="2699429"/>
    <lineage>
        <taxon>Bacteria</taxon>
        <taxon>Pseudomonadati</taxon>
        <taxon>Aquificota</taxon>
        <taxon>Aquificia</taxon>
        <taxon>Aquificales</taxon>
        <taxon>Hydrogenothermaceae</taxon>
        <taxon>Persephonella</taxon>
    </lineage>
</organism>
<name>A0ABS1GJV6_9AQUI</name>
<accession>A0ABS1GJV6</accession>
<feature type="transmembrane region" description="Helical" evidence="5">
    <location>
        <begin position="96"/>
        <end position="120"/>
    </location>
</feature>
<evidence type="ECO:0000256" key="2">
    <source>
        <dbReference type="ARBA" id="ARBA00022692"/>
    </source>
</evidence>
<dbReference type="EMBL" id="JAACYA010000002">
    <property type="protein sequence ID" value="MBK3333217.1"/>
    <property type="molecule type" value="Genomic_DNA"/>
</dbReference>
<feature type="transmembrane region" description="Helical" evidence="5">
    <location>
        <begin position="59"/>
        <end position="84"/>
    </location>
</feature>
<comment type="caution">
    <text evidence="6">The sequence shown here is derived from an EMBL/GenBank/DDBJ whole genome shotgun (WGS) entry which is preliminary data.</text>
</comment>
<dbReference type="Pfam" id="PF02674">
    <property type="entry name" value="Colicin_V"/>
    <property type="match status" value="1"/>
</dbReference>
<sequence>MIDVIFGVLFLYLVLVGAYRGFVELFVKSAGIGIGIFLSFKYTDIFSDFLSHYFKGSPFVIQFFSFSLILITAFSVSFVVYHFLRKIFLKKKRFSFWDKILGASGGVMIFLIIVSIIAHYSEKNRLLYDLTSSSKLVNFLKK</sequence>
<protein>
    <submittedName>
        <fullName evidence="6">CvpA family protein</fullName>
    </submittedName>
</protein>
<evidence type="ECO:0000256" key="5">
    <source>
        <dbReference type="SAM" id="Phobius"/>
    </source>
</evidence>
<keyword evidence="7" id="KW-1185">Reference proteome</keyword>
<comment type="subcellular location">
    <subcellularLocation>
        <location evidence="1">Membrane</location>
        <topology evidence="1">Multi-pass membrane protein</topology>
    </subcellularLocation>
</comment>
<evidence type="ECO:0000313" key="7">
    <source>
        <dbReference type="Proteomes" id="UP000772812"/>
    </source>
</evidence>
<dbReference type="Proteomes" id="UP000772812">
    <property type="component" value="Unassembled WGS sequence"/>
</dbReference>
<reference evidence="6 7" key="1">
    <citation type="journal article" date="2021" name="Syst. Appl. Microbiol.">
        <title>Persephonella atlantica sp. nov.: How to adapt to physico-chemical gradients in high temperature hydrothermal habitats.</title>
        <authorList>
            <person name="Francois D.X."/>
            <person name="Godfroy A."/>
            <person name="Mathien C."/>
            <person name="Aube J."/>
            <person name="Cathalot C."/>
            <person name="Lesongeur F."/>
            <person name="L'Haridon S."/>
            <person name="Philippon X."/>
            <person name="Roussel E.G."/>
        </authorList>
    </citation>
    <scope>NUCLEOTIDE SEQUENCE [LARGE SCALE GENOMIC DNA]</scope>
    <source>
        <strain evidence="6 7">MO1340</strain>
    </source>
</reference>